<organism evidence="1 2">
    <name type="scientific">Denitratisoma oestradiolicum</name>
    <dbReference type="NCBI Taxonomy" id="311182"/>
    <lineage>
        <taxon>Bacteria</taxon>
        <taxon>Pseudomonadati</taxon>
        <taxon>Pseudomonadota</taxon>
        <taxon>Betaproteobacteria</taxon>
        <taxon>Nitrosomonadales</taxon>
        <taxon>Sterolibacteriaceae</taxon>
        <taxon>Denitratisoma</taxon>
    </lineage>
</organism>
<dbReference type="EMBL" id="LR778301">
    <property type="protein sequence ID" value="CAB1369821.1"/>
    <property type="molecule type" value="Genomic_DNA"/>
</dbReference>
<reference evidence="1 2" key="1">
    <citation type="submission" date="2020-03" db="EMBL/GenBank/DDBJ databases">
        <authorList>
            <consortium name="Genoscope - CEA"/>
            <person name="William W."/>
        </authorList>
    </citation>
    <scope>NUCLEOTIDE SEQUENCE [LARGE SCALE GENOMIC DNA]</scope>
    <source>
        <strain evidence="2">DSM 16959</strain>
    </source>
</reference>
<evidence type="ECO:0000313" key="1">
    <source>
        <dbReference type="EMBL" id="CAB1369821.1"/>
    </source>
</evidence>
<dbReference type="AlphaFoldDB" id="A0A6S6XY52"/>
<evidence type="ECO:0000313" key="2">
    <source>
        <dbReference type="Proteomes" id="UP000515733"/>
    </source>
</evidence>
<accession>A0A6S6XY52</accession>
<proteinExistence type="predicted"/>
<sequence>MARHVWSLSVRRTDVRRLLALGTSGDVEANALTFGQGLETLALNRGEMGEEILAAVFGSDETETLGIVKPLHGACCHNLEYPEKK</sequence>
<dbReference type="KEGG" id="doe:DENOEST_2656"/>
<name>A0A6S6XY52_9PROT</name>
<keyword evidence="2" id="KW-1185">Reference proteome</keyword>
<protein>
    <submittedName>
        <fullName evidence="1">Uncharacterized protein</fullName>
    </submittedName>
</protein>
<dbReference type="Proteomes" id="UP000515733">
    <property type="component" value="Chromosome"/>
</dbReference>
<gene>
    <name evidence="1" type="ORF">DENOEST_2656</name>
</gene>